<reference evidence="1" key="1">
    <citation type="journal article" date="2013" name="BMC Genomics">
        <title>Unscrambling butterfly oogenesis.</title>
        <authorList>
            <person name="Carter J.M."/>
            <person name="Baker S.C."/>
            <person name="Pink R."/>
            <person name="Carter D.R."/>
            <person name="Collins A."/>
            <person name="Tomlin J."/>
            <person name="Gibbs M."/>
            <person name="Breuker C.J."/>
        </authorList>
    </citation>
    <scope>NUCLEOTIDE SEQUENCE</scope>
    <source>
        <tissue evidence="1">Ovary</tissue>
    </source>
</reference>
<evidence type="ECO:0000313" key="1">
    <source>
        <dbReference type="EMBL" id="JAA85092.1"/>
    </source>
</evidence>
<dbReference type="EMBL" id="GAIX01007468">
    <property type="protein sequence ID" value="JAA85092.1"/>
    <property type="molecule type" value="Transcribed_RNA"/>
</dbReference>
<protein>
    <submittedName>
        <fullName evidence="1">Uncharacterized protein</fullName>
    </submittedName>
</protein>
<reference evidence="1" key="2">
    <citation type="submission" date="2013-05" db="EMBL/GenBank/DDBJ databases">
        <authorList>
            <person name="Carter J.-M."/>
            <person name="Baker S.C."/>
            <person name="Pink R."/>
            <person name="Carter D.R.F."/>
            <person name="Collins A."/>
            <person name="Tomlin J."/>
            <person name="Gibbs M."/>
            <person name="Breuker C.J."/>
        </authorList>
    </citation>
    <scope>NUCLEOTIDE SEQUENCE</scope>
    <source>
        <tissue evidence="1">Ovary</tissue>
    </source>
</reference>
<proteinExistence type="predicted"/>
<feature type="non-terminal residue" evidence="1">
    <location>
        <position position="107"/>
    </location>
</feature>
<name>S4PW37_9NEOP</name>
<sequence>MLKLKDLSTEFSKITEIVSKATENTDRLTSDLSSLLDEFNNCVWSTISVVVRDADNVADLPYSVVSFQKRDFKIGESVSNHCSPVPNELRDDSIKSLISESLTLRQN</sequence>
<dbReference type="AlphaFoldDB" id="S4PW37"/>
<accession>S4PW37</accession>
<organism evidence="1">
    <name type="scientific">Pararge aegeria</name>
    <name type="common">speckled wood butterfly</name>
    <dbReference type="NCBI Taxonomy" id="116150"/>
    <lineage>
        <taxon>Eukaryota</taxon>
        <taxon>Metazoa</taxon>
        <taxon>Ecdysozoa</taxon>
        <taxon>Arthropoda</taxon>
        <taxon>Hexapoda</taxon>
        <taxon>Insecta</taxon>
        <taxon>Pterygota</taxon>
        <taxon>Neoptera</taxon>
        <taxon>Endopterygota</taxon>
        <taxon>Lepidoptera</taxon>
        <taxon>Glossata</taxon>
        <taxon>Ditrysia</taxon>
        <taxon>Papilionoidea</taxon>
        <taxon>Nymphalidae</taxon>
        <taxon>Satyrinae</taxon>
        <taxon>Satyrini</taxon>
        <taxon>Parargina</taxon>
        <taxon>Pararge</taxon>
    </lineage>
</organism>